<evidence type="ECO:0000256" key="1">
    <source>
        <dbReference type="ARBA" id="ARBA00004575"/>
    </source>
</evidence>
<keyword evidence="3 9" id="KW-0812">Transmembrane</keyword>
<dbReference type="GeneID" id="106179717"/>
<keyword evidence="7" id="KW-0539">Nucleus</keyword>
<dbReference type="PANTHER" id="PTHR13598">
    <property type="entry name" value="AT07567P-RELATED"/>
    <property type="match status" value="1"/>
</dbReference>
<comment type="similarity">
    <text evidence="2">Belongs to the NEMP family.</text>
</comment>
<dbReference type="OMA" id="CYYNGPV"/>
<evidence type="ECO:0000256" key="6">
    <source>
        <dbReference type="ARBA" id="ARBA00023136"/>
    </source>
</evidence>
<dbReference type="OrthoDB" id="509138at2759"/>
<dbReference type="PANTHER" id="PTHR13598:SF1">
    <property type="entry name" value="AT07567P-RELATED"/>
    <property type="match status" value="1"/>
</dbReference>
<dbReference type="InterPro" id="IPR019358">
    <property type="entry name" value="NEMP_fam"/>
</dbReference>
<dbReference type="STRING" id="7574.A0A1S3K8R8"/>
<evidence type="ECO:0000256" key="2">
    <source>
        <dbReference type="ARBA" id="ARBA00005748"/>
    </source>
</evidence>
<feature type="transmembrane region" description="Helical" evidence="9">
    <location>
        <begin position="210"/>
        <end position="230"/>
    </location>
</feature>
<reference evidence="11" key="1">
    <citation type="submission" date="2025-08" db="UniProtKB">
        <authorList>
            <consortium name="RefSeq"/>
        </authorList>
    </citation>
    <scope>IDENTIFICATION</scope>
    <source>
        <tissue evidence="11">Gonads</tissue>
    </source>
</reference>
<dbReference type="FunCoup" id="A0A1S3K8R8">
    <property type="interactions" value="1465"/>
</dbReference>
<dbReference type="Proteomes" id="UP000085678">
    <property type="component" value="Unplaced"/>
</dbReference>
<dbReference type="KEGG" id="lak:106179717"/>
<keyword evidence="10" id="KW-1185">Reference proteome</keyword>
<dbReference type="GO" id="GO:0005637">
    <property type="term" value="C:nuclear inner membrane"/>
    <property type="evidence" value="ECO:0007669"/>
    <property type="project" value="UniProtKB-SubCell"/>
</dbReference>
<name>A0A1S3K8R8_LINAN</name>
<evidence type="ECO:0000256" key="4">
    <source>
        <dbReference type="ARBA" id="ARBA00022729"/>
    </source>
</evidence>
<evidence type="ECO:0000313" key="11">
    <source>
        <dbReference type="RefSeq" id="XP_013418897.1"/>
    </source>
</evidence>
<gene>
    <name evidence="11" type="primary">LOC106179717</name>
</gene>
<dbReference type="RefSeq" id="XP_013418897.1">
    <property type="nucleotide sequence ID" value="XM_013563443.2"/>
</dbReference>
<keyword evidence="6 9" id="KW-0472">Membrane</keyword>
<accession>A0A1S3K8R8</accession>
<feature type="transmembrane region" description="Helical" evidence="9">
    <location>
        <begin position="242"/>
        <end position="261"/>
    </location>
</feature>
<feature type="region of interest" description="Disordered" evidence="8">
    <location>
        <begin position="398"/>
        <end position="422"/>
    </location>
</feature>
<organism evidence="10 11">
    <name type="scientific">Lingula anatina</name>
    <name type="common">Brachiopod</name>
    <name type="synonym">Lingula unguis</name>
    <dbReference type="NCBI Taxonomy" id="7574"/>
    <lineage>
        <taxon>Eukaryota</taxon>
        <taxon>Metazoa</taxon>
        <taxon>Spiralia</taxon>
        <taxon>Lophotrochozoa</taxon>
        <taxon>Brachiopoda</taxon>
        <taxon>Linguliformea</taxon>
        <taxon>Lingulata</taxon>
        <taxon>Lingulida</taxon>
        <taxon>Linguloidea</taxon>
        <taxon>Lingulidae</taxon>
        <taxon>Lingula</taxon>
    </lineage>
</organism>
<sequence length="422" mass="48412">MSAPRPAGNRSCGAEVTWKFAIFWGVICITCLKSSLVQSLETYVYSLTKSNNEQKVDSRPTSRLVVFCYEGEEYKAVKLWTTATLRLIISEEDYELFKGANTSAVQEQYHNAMKSWFNLLPWKKEEVTMDTFRLSCLGVATKTSYSVKLKIRAIDPWLITYLFLGLILFFNARRLSKNIVFYYGTGMTVGLLASCLIIVFIVSRFVPRKTGYVVLAGGWSFSLFLLNAMWSNVQNILETYSHYVLGYFAVAGLLTLAVLYWRGPVTDPRSLNLIKWTLQLCALGLVYGSTRQIQEVAISTIIVILTIHCFPRKILHYILSVWRRRFPPKVHLLSEEEYQRQADEYTRQQLESLRQYCLSPKCDAWRTISRINSPSRFASFVEGDSHITDTELLDYDSDPAPRYGVDLDDSDESEMSFRLNSP</sequence>
<evidence type="ECO:0000313" key="10">
    <source>
        <dbReference type="Proteomes" id="UP000085678"/>
    </source>
</evidence>
<dbReference type="InParanoid" id="A0A1S3K8R8"/>
<feature type="transmembrane region" description="Helical" evidence="9">
    <location>
        <begin position="154"/>
        <end position="173"/>
    </location>
</feature>
<keyword evidence="5 9" id="KW-1133">Transmembrane helix</keyword>
<evidence type="ECO:0000256" key="8">
    <source>
        <dbReference type="SAM" id="MobiDB-lite"/>
    </source>
</evidence>
<comment type="subcellular location">
    <subcellularLocation>
        <location evidence="1">Nucleus inner membrane</location>
        <topology evidence="1">Multi-pass membrane protein</topology>
        <orientation evidence="1">Nucleoplasmic side</orientation>
    </subcellularLocation>
</comment>
<evidence type="ECO:0000256" key="7">
    <source>
        <dbReference type="ARBA" id="ARBA00023242"/>
    </source>
</evidence>
<proteinExistence type="inferred from homology"/>
<evidence type="ECO:0000256" key="3">
    <source>
        <dbReference type="ARBA" id="ARBA00022692"/>
    </source>
</evidence>
<evidence type="ECO:0000256" key="5">
    <source>
        <dbReference type="ARBA" id="ARBA00022989"/>
    </source>
</evidence>
<dbReference type="Pfam" id="PF10225">
    <property type="entry name" value="NEMP"/>
    <property type="match status" value="1"/>
</dbReference>
<dbReference type="AlphaFoldDB" id="A0A1S3K8R8"/>
<keyword evidence="4" id="KW-0732">Signal</keyword>
<evidence type="ECO:0000256" key="9">
    <source>
        <dbReference type="SAM" id="Phobius"/>
    </source>
</evidence>
<feature type="transmembrane region" description="Helical" evidence="9">
    <location>
        <begin position="179"/>
        <end position="203"/>
    </location>
</feature>
<protein>
    <submittedName>
        <fullName evidence="11">Nuclear envelope integral membrane protein 1-like</fullName>
    </submittedName>
</protein>